<feature type="compositionally biased region" description="Low complexity" evidence="5">
    <location>
        <begin position="545"/>
        <end position="564"/>
    </location>
</feature>
<keyword evidence="4" id="KW-0788">Thiol protease</keyword>
<dbReference type="SUPFAM" id="SSF54001">
    <property type="entry name" value="Cysteine proteinases"/>
    <property type="match status" value="1"/>
</dbReference>
<feature type="region of interest" description="Disordered" evidence="5">
    <location>
        <begin position="1"/>
        <end position="129"/>
    </location>
</feature>
<keyword evidence="8" id="KW-1185">Reference proteome</keyword>
<proteinExistence type="inferred from homology"/>
<dbReference type="InterPro" id="IPR003653">
    <property type="entry name" value="Peptidase_C48_C"/>
</dbReference>
<evidence type="ECO:0000256" key="3">
    <source>
        <dbReference type="ARBA" id="ARBA00022801"/>
    </source>
</evidence>
<feature type="compositionally biased region" description="Basic and acidic residues" evidence="5">
    <location>
        <begin position="789"/>
        <end position="809"/>
    </location>
</feature>
<gene>
    <name evidence="7" type="ORF">Plec18167_000563</name>
</gene>
<feature type="compositionally biased region" description="Low complexity" evidence="5">
    <location>
        <begin position="57"/>
        <end position="70"/>
    </location>
</feature>
<feature type="compositionally biased region" description="Low complexity" evidence="5">
    <location>
        <begin position="752"/>
        <end position="771"/>
    </location>
</feature>
<sequence>MEHLCYPKKKDDEPKDVEMTDADSTSDSVSNIEVEEQPNASSDSDSVSDIEVDEQPSASSDSDSGSVSVIEVDEQSNAESDSASNIEVDEQPDPEIRPDPQPKVEDAVEDPPPRAWPKCERPPLGDPEPLEVKRVRIDDRGLWKPYTGMSLPEPGLVRLPVYRRSKLVPRSVIPANRPPTPEMPKNQPPTGLAASKYAVPGYRPPPLWKKPDVPTYRTYNTQLYTRGRRFVDVDRDPVDVEADERARRADHLASLREQDTFVPGSWPDDEKMEFIREINFDTVSKKCVEGLRQMPHYGPCTIDDYGSRTKDQIAVMSGALYTSPRSTDHGITIPLRYVHDSSDEAQKKELVPRDGDYVSFFYDNDWLSCARQVKIAFPRARRFGIAAMEYVQGAVNLGDTFKRRALRLFERPHMLQDRNRTKNGRLRRGVRGQTARDRERQRRRSWNSSASSTPEKHNSSTSSYSSAPSGYNYSQSAPTLPLPQTPTAGLPTSLNYQTSHMSQPHFNSSNSPESSEIEMSDSSGPDMDSSEIEMLDDSDENGETPGPSSSLFGNSSSSNFHASSQIDMSASAGQDAEMTGGSSSSAPISHTATTYSHNSTPTKSASSSVLTYGRAVRQAIITRPMSAIAKTLKLATVYKLGRAVARVTGRSRAKPSGITKPVRRGRNARRGKEDLKKKLERYPNEFVLPWLRSPKPSTPLAQPPAPAQLSTAAQPPQKAPETLLSHKRKADGRIVSTPRLPTTAPSKPHPATPTTSTTPQPAQPKPATATKPLRKIGPILDVGPLPGLAERRLEREQRRLAEGDRKLGPVRELVGPQLSPAERRLERQRRFAEGYDTIRSDFDIGTSPGSDEKKTERQQQSAEADRTIRSDFDIGPLPEPAPRKFERRRRVMDGSQKKNLAAMLYPTLVPLPEDGDDEKGPEDYPLPEDGDDEKLPEDYPLPEDDDEELRPEYIPLPERLVEPEPTAAGPAAWLQTDVPFGKPVSAVRIFDPEAVEREPAREESTYATVWRDVEEPEAQRQPPARIRPEGPAVRPLSAKWKEVLAASMAKRDNEPLATTLRGAKLTRMDLMTCYKPMAWLNDEIINGYLELVVAYLRRVSGNTGRNEKPKYHAFSTFFFSNLRQKGYAGVAKWATRAKIGGEGLLNVDTVFIPVHNSAHWTLMVVKPSSRTIEHFDSLGSLSPAYVALAKGWLRGELGQLYVDEEWNVLPSISPQQDNGSDCGVFLLSTAKSVAVGLEPLSYGAADIPLLRQKIVAELMHGGLEGEFDPAGESGELRL</sequence>
<evidence type="ECO:0000256" key="1">
    <source>
        <dbReference type="ARBA" id="ARBA00005234"/>
    </source>
</evidence>
<feature type="region of interest" description="Disordered" evidence="5">
    <location>
        <begin position="651"/>
        <end position="677"/>
    </location>
</feature>
<evidence type="ECO:0000256" key="5">
    <source>
        <dbReference type="SAM" id="MobiDB-lite"/>
    </source>
</evidence>
<feature type="region of interest" description="Disordered" evidence="5">
    <location>
        <begin position="998"/>
        <end position="1032"/>
    </location>
</feature>
<feature type="compositionally biased region" description="Polar residues" evidence="5">
    <location>
        <begin position="493"/>
        <end position="507"/>
    </location>
</feature>
<reference evidence="7 8" key="1">
    <citation type="journal article" date="2024" name="IMA Fungus">
        <title>IMA Genome - F19 : A genome assembly and annotation guide to empower mycologists, including annotated draft genome sequences of Ceratocystis pirilliformis, Diaporthe australafricana, Fusarium ophioides, Paecilomyces lecythidis, and Sporothrix stenoceras.</title>
        <authorList>
            <person name="Aylward J."/>
            <person name="Wilson A.M."/>
            <person name="Visagie C.M."/>
            <person name="Spraker J."/>
            <person name="Barnes I."/>
            <person name="Buitendag C."/>
            <person name="Ceriani C."/>
            <person name="Del Mar Angel L."/>
            <person name="du Plessis D."/>
            <person name="Fuchs T."/>
            <person name="Gasser K."/>
            <person name="Kramer D."/>
            <person name="Li W."/>
            <person name="Munsamy K."/>
            <person name="Piso A."/>
            <person name="Price J.L."/>
            <person name="Sonnekus B."/>
            <person name="Thomas C."/>
            <person name="van der Nest A."/>
            <person name="van Dijk A."/>
            <person name="van Heerden A."/>
            <person name="van Vuuren N."/>
            <person name="Yilmaz N."/>
            <person name="Duong T.A."/>
            <person name="van der Merwe N.A."/>
            <person name="Wingfield M.J."/>
            <person name="Wingfield B.D."/>
        </authorList>
    </citation>
    <scope>NUCLEOTIDE SEQUENCE [LARGE SCALE GENOMIC DNA]</scope>
    <source>
        <strain evidence="7 8">CMW 18167</strain>
    </source>
</reference>
<comment type="similarity">
    <text evidence="1">Belongs to the peptidase C48 family.</text>
</comment>
<feature type="compositionally biased region" description="Basic and acidic residues" evidence="5">
    <location>
        <begin position="850"/>
        <end position="872"/>
    </location>
</feature>
<name>A0ABR3YF80_9EURO</name>
<evidence type="ECO:0000313" key="7">
    <source>
        <dbReference type="EMBL" id="KAL1886631.1"/>
    </source>
</evidence>
<feature type="compositionally biased region" description="Acidic residues" evidence="5">
    <location>
        <begin position="528"/>
        <end position="542"/>
    </location>
</feature>
<dbReference type="Proteomes" id="UP001583193">
    <property type="component" value="Unassembled WGS sequence"/>
</dbReference>
<feature type="region of interest" description="Disordered" evidence="5">
    <location>
        <begin position="908"/>
        <end position="948"/>
    </location>
</feature>
<feature type="compositionally biased region" description="Polar residues" evidence="5">
    <location>
        <begin position="22"/>
        <end position="31"/>
    </location>
</feature>
<feature type="compositionally biased region" description="Polar residues" evidence="5">
    <location>
        <begin position="580"/>
        <end position="608"/>
    </location>
</feature>
<feature type="compositionally biased region" description="Basic and acidic residues" evidence="5">
    <location>
        <begin position="821"/>
        <end position="842"/>
    </location>
</feature>
<dbReference type="Gene3D" id="3.40.395.10">
    <property type="entry name" value="Adenoviral Proteinase, Chain A"/>
    <property type="match status" value="1"/>
</dbReference>
<dbReference type="Pfam" id="PF02902">
    <property type="entry name" value="Peptidase_C48"/>
    <property type="match status" value="1"/>
</dbReference>
<protein>
    <recommendedName>
        <fullName evidence="6">Ubiquitin-like protease family profile domain-containing protein</fullName>
    </recommendedName>
</protein>
<keyword evidence="3" id="KW-0378">Hydrolase</keyword>
<feature type="region of interest" description="Disordered" evidence="5">
    <location>
        <begin position="414"/>
        <end position="608"/>
    </location>
</feature>
<dbReference type="PROSITE" id="PS50600">
    <property type="entry name" value="ULP_PROTEASE"/>
    <property type="match status" value="1"/>
</dbReference>
<dbReference type="EMBL" id="JAVDPF010000001">
    <property type="protein sequence ID" value="KAL1886631.1"/>
    <property type="molecule type" value="Genomic_DNA"/>
</dbReference>
<organism evidence="7 8">
    <name type="scientific">Paecilomyces lecythidis</name>
    <dbReference type="NCBI Taxonomy" id="3004212"/>
    <lineage>
        <taxon>Eukaryota</taxon>
        <taxon>Fungi</taxon>
        <taxon>Dikarya</taxon>
        <taxon>Ascomycota</taxon>
        <taxon>Pezizomycotina</taxon>
        <taxon>Eurotiomycetes</taxon>
        <taxon>Eurotiomycetidae</taxon>
        <taxon>Eurotiales</taxon>
        <taxon>Thermoascaceae</taxon>
        <taxon>Paecilomyces</taxon>
    </lineage>
</organism>
<feature type="compositionally biased region" description="Basic and acidic residues" evidence="5">
    <location>
        <begin position="94"/>
        <end position="106"/>
    </location>
</feature>
<evidence type="ECO:0000256" key="2">
    <source>
        <dbReference type="ARBA" id="ARBA00022670"/>
    </source>
</evidence>
<feature type="compositionally biased region" description="Low complexity" evidence="5">
    <location>
        <begin position="459"/>
        <end position="474"/>
    </location>
</feature>
<evidence type="ECO:0000256" key="4">
    <source>
        <dbReference type="ARBA" id="ARBA00022807"/>
    </source>
</evidence>
<feature type="region of interest" description="Disordered" evidence="5">
    <location>
        <begin position="690"/>
        <end position="890"/>
    </location>
</feature>
<dbReference type="PANTHER" id="PTHR12606:SF141">
    <property type="entry name" value="GH15225P-RELATED"/>
    <property type="match status" value="1"/>
</dbReference>
<feature type="compositionally biased region" description="Acidic residues" evidence="5">
    <location>
        <begin position="913"/>
        <end position="948"/>
    </location>
</feature>
<evidence type="ECO:0000313" key="8">
    <source>
        <dbReference type="Proteomes" id="UP001583193"/>
    </source>
</evidence>
<evidence type="ECO:0000259" key="6">
    <source>
        <dbReference type="PROSITE" id="PS50600"/>
    </source>
</evidence>
<dbReference type="InterPro" id="IPR038765">
    <property type="entry name" value="Papain-like_cys_pep_sf"/>
</dbReference>
<feature type="compositionally biased region" description="Basic residues" evidence="5">
    <location>
        <begin position="421"/>
        <end position="430"/>
    </location>
</feature>
<feature type="compositionally biased region" description="Low complexity" evidence="5">
    <location>
        <begin position="707"/>
        <end position="716"/>
    </location>
</feature>
<feature type="compositionally biased region" description="Basic and acidic residues" evidence="5">
    <location>
        <begin position="1"/>
        <end position="18"/>
    </location>
</feature>
<comment type="caution">
    <text evidence="7">The sequence shown here is derived from an EMBL/GenBank/DDBJ whole genome shotgun (WGS) entry which is preliminary data.</text>
</comment>
<accession>A0ABR3YF80</accession>
<dbReference type="PANTHER" id="PTHR12606">
    <property type="entry name" value="SENTRIN/SUMO-SPECIFIC PROTEASE"/>
    <property type="match status" value="1"/>
</dbReference>
<feature type="domain" description="Ubiquitin-like protease family profile" evidence="6">
    <location>
        <begin position="1063"/>
        <end position="1233"/>
    </location>
</feature>
<keyword evidence="2" id="KW-0645">Protease</keyword>